<proteinExistence type="predicted"/>
<dbReference type="EMBL" id="BGPR01000298">
    <property type="protein sequence ID" value="GBM11347.1"/>
    <property type="molecule type" value="Genomic_DNA"/>
</dbReference>
<dbReference type="AlphaFoldDB" id="A0A4Y2D5H2"/>
<keyword evidence="2" id="KW-1185">Reference proteome</keyword>
<evidence type="ECO:0000313" key="2">
    <source>
        <dbReference type="Proteomes" id="UP000499080"/>
    </source>
</evidence>
<dbReference type="Proteomes" id="UP000499080">
    <property type="component" value="Unassembled WGS sequence"/>
</dbReference>
<name>A0A4Y2D5H2_ARAVE</name>
<sequence length="152" mass="16664">MLVLGLQKDYFALGLRNASSLIFVVPLLGEKSQSSFTIAAKSLLPSLRSYTSAAIDISSWLDVSRMCLILRLFVLVLQLSKSFKSFCGVPALLLNPACEIVSILAVAISGNDIHSSNHKEFVFRKSSLCVTILLTKKKSELHIHTSLAHCTR</sequence>
<protein>
    <submittedName>
        <fullName evidence="1">Uncharacterized protein</fullName>
    </submittedName>
</protein>
<organism evidence="1 2">
    <name type="scientific">Araneus ventricosus</name>
    <name type="common">Orbweaver spider</name>
    <name type="synonym">Epeira ventricosa</name>
    <dbReference type="NCBI Taxonomy" id="182803"/>
    <lineage>
        <taxon>Eukaryota</taxon>
        <taxon>Metazoa</taxon>
        <taxon>Ecdysozoa</taxon>
        <taxon>Arthropoda</taxon>
        <taxon>Chelicerata</taxon>
        <taxon>Arachnida</taxon>
        <taxon>Araneae</taxon>
        <taxon>Araneomorphae</taxon>
        <taxon>Entelegynae</taxon>
        <taxon>Araneoidea</taxon>
        <taxon>Araneidae</taxon>
        <taxon>Araneus</taxon>
    </lineage>
</organism>
<evidence type="ECO:0000313" key="1">
    <source>
        <dbReference type="EMBL" id="GBM11347.1"/>
    </source>
</evidence>
<reference evidence="1 2" key="1">
    <citation type="journal article" date="2019" name="Sci. Rep.">
        <title>Orb-weaving spider Araneus ventricosus genome elucidates the spidroin gene catalogue.</title>
        <authorList>
            <person name="Kono N."/>
            <person name="Nakamura H."/>
            <person name="Ohtoshi R."/>
            <person name="Moran D.A.P."/>
            <person name="Shinohara A."/>
            <person name="Yoshida Y."/>
            <person name="Fujiwara M."/>
            <person name="Mori M."/>
            <person name="Tomita M."/>
            <person name="Arakawa K."/>
        </authorList>
    </citation>
    <scope>NUCLEOTIDE SEQUENCE [LARGE SCALE GENOMIC DNA]</scope>
</reference>
<gene>
    <name evidence="1" type="ORF">AVEN_13576_1</name>
</gene>
<comment type="caution">
    <text evidence="1">The sequence shown here is derived from an EMBL/GenBank/DDBJ whole genome shotgun (WGS) entry which is preliminary data.</text>
</comment>
<accession>A0A4Y2D5H2</accession>